<dbReference type="GeneID" id="92083236"/>
<organism evidence="1 2">
    <name type="scientific">Apiospora aurea</name>
    <dbReference type="NCBI Taxonomy" id="335848"/>
    <lineage>
        <taxon>Eukaryota</taxon>
        <taxon>Fungi</taxon>
        <taxon>Dikarya</taxon>
        <taxon>Ascomycota</taxon>
        <taxon>Pezizomycotina</taxon>
        <taxon>Sordariomycetes</taxon>
        <taxon>Xylariomycetidae</taxon>
        <taxon>Amphisphaeriales</taxon>
        <taxon>Apiosporaceae</taxon>
        <taxon>Apiospora</taxon>
    </lineage>
</organism>
<accession>A0ABR1PX34</accession>
<dbReference type="SUPFAM" id="SSF48403">
    <property type="entry name" value="Ankyrin repeat"/>
    <property type="match status" value="1"/>
</dbReference>
<sequence>MVQLLDLPLDVFRLLISATVQRLGLIESLKLRFTCPGAARRGAALAAAVLLEFGADPDGTDSMPRSCLQNAARAGDAETVRLWVGAGAKGVASRWLRRRTEPGLEKTGKLRADALTEAGARRYADIVKILEEAEKREEKGLRDREGGGKKG</sequence>
<proteinExistence type="predicted"/>
<comment type="caution">
    <text evidence="1">The sequence shown here is derived from an EMBL/GenBank/DDBJ whole genome shotgun (WGS) entry which is preliminary data.</text>
</comment>
<dbReference type="EMBL" id="JAQQWE010000009">
    <property type="protein sequence ID" value="KAK7941565.1"/>
    <property type="molecule type" value="Genomic_DNA"/>
</dbReference>
<dbReference type="InterPro" id="IPR036770">
    <property type="entry name" value="Ankyrin_rpt-contain_sf"/>
</dbReference>
<evidence type="ECO:0000313" key="2">
    <source>
        <dbReference type="Proteomes" id="UP001391051"/>
    </source>
</evidence>
<protein>
    <submittedName>
        <fullName evidence="1">Ankyrin</fullName>
    </submittedName>
</protein>
<dbReference type="Proteomes" id="UP001391051">
    <property type="component" value="Unassembled WGS sequence"/>
</dbReference>
<dbReference type="Gene3D" id="1.25.40.20">
    <property type="entry name" value="Ankyrin repeat-containing domain"/>
    <property type="match status" value="1"/>
</dbReference>
<gene>
    <name evidence="1" type="ORF">PG986_013952</name>
</gene>
<keyword evidence="2" id="KW-1185">Reference proteome</keyword>
<dbReference type="RefSeq" id="XP_066694317.1">
    <property type="nucleotide sequence ID" value="XM_066850174.1"/>
</dbReference>
<name>A0ABR1PX34_9PEZI</name>
<evidence type="ECO:0000313" key="1">
    <source>
        <dbReference type="EMBL" id="KAK7941565.1"/>
    </source>
</evidence>
<reference evidence="1 2" key="1">
    <citation type="submission" date="2023-01" db="EMBL/GenBank/DDBJ databases">
        <title>Analysis of 21 Apiospora genomes using comparative genomics revels a genus with tremendous synthesis potential of carbohydrate active enzymes and secondary metabolites.</title>
        <authorList>
            <person name="Sorensen T."/>
        </authorList>
    </citation>
    <scope>NUCLEOTIDE SEQUENCE [LARGE SCALE GENOMIC DNA]</scope>
    <source>
        <strain evidence="1 2">CBS 24483</strain>
    </source>
</reference>